<evidence type="ECO:0000313" key="3">
    <source>
        <dbReference type="EMBL" id="KAF8677958.1"/>
    </source>
</evidence>
<evidence type="ECO:0000256" key="1">
    <source>
        <dbReference type="SAM" id="MobiDB-lite"/>
    </source>
</evidence>
<accession>A0A835ECL7</accession>
<dbReference type="PANTHER" id="PTHR33065">
    <property type="entry name" value="OS07G0486400 PROTEIN"/>
    <property type="match status" value="1"/>
</dbReference>
<feature type="region of interest" description="Disordered" evidence="1">
    <location>
        <begin position="1"/>
        <end position="21"/>
    </location>
</feature>
<organism evidence="3 4">
    <name type="scientific">Digitaria exilis</name>
    <dbReference type="NCBI Taxonomy" id="1010633"/>
    <lineage>
        <taxon>Eukaryota</taxon>
        <taxon>Viridiplantae</taxon>
        <taxon>Streptophyta</taxon>
        <taxon>Embryophyta</taxon>
        <taxon>Tracheophyta</taxon>
        <taxon>Spermatophyta</taxon>
        <taxon>Magnoliopsida</taxon>
        <taxon>Liliopsida</taxon>
        <taxon>Poales</taxon>
        <taxon>Poaceae</taxon>
        <taxon>PACMAD clade</taxon>
        <taxon>Panicoideae</taxon>
        <taxon>Panicodae</taxon>
        <taxon>Paniceae</taxon>
        <taxon>Anthephorinae</taxon>
        <taxon>Digitaria</taxon>
    </lineage>
</organism>
<protein>
    <recommendedName>
        <fullName evidence="2">DUF6598 domain-containing protein</fullName>
    </recommendedName>
</protein>
<sequence>MTLTRKDGAEAEEQEQYGEERCLAKKPRVDGDEELLEVLKRFRSNWTRSMSPYTGPVDAITVDFGPMRYTDSGPPRFGSIHYDAMEIFSIKVTHIEGGLEWPLHVYGLVAVRDSMDHRRNILFHRSKNNYQVLTAEVCKTPVILLHVIDLAYASSWKFVHSKNYFIHAFNHNLLIMLLT</sequence>
<dbReference type="Pfam" id="PF20241">
    <property type="entry name" value="DUF6598"/>
    <property type="match status" value="1"/>
</dbReference>
<dbReference type="Proteomes" id="UP000636709">
    <property type="component" value="Unassembled WGS sequence"/>
</dbReference>
<dbReference type="PANTHER" id="PTHR33065:SF88">
    <property type="entry name" value="OS11G0104220 PROTEIN"/>
    <property type="match status" value="1"/>
</dbReference>
<comment type="caution">
    <text evidence="3">The sequence shown here is derived from an EMBL/GenBank/DDBJ whole genome shotgun (WGS) entry which is preliminary data.</text>
</comment>
<evidence type="ECO:0000259" key="2">
    <source>
        <dbReference type="Pfam" id="PF20241"/>
    </source>
</evidence>
<dbReference type="InterPro" id="IPR046533">
    <property type="entry name" value="DUF6598"/>
</dbReference>
<reference evidence="3" key="1">
    <citation type="submission" date="2020-07" db="EMBL/GenBank/DDBJ databases">
        <title>Genome sequence and genetic diversity analysis of an under-domesticated orphan crop, white fonio (Digitaria exilis).</title>
        <authorList>
            <person name="Bennetzen J.L."/>
            <person name="Chen S."/>
            <person name="Ma X."/>
            <person name="Wang X."/>
            <person name="Yssel A.E.J."/>
            <person name="Chaluvadi S.R."/>
            <person name="Johnson M."/>
            <person name="Gangashetty P."/>
            <person name="Hamidou F."/>
            <person name="Sanogo M.D."/>
            <person name="Zwaenepoel A."/>
            <person name="Wallace J."/>
            <person name="Van De Peer Y."/>
            <person name="Van Deynze A."/>
        </authorList>
    </citation>
    <scope>NUCLEOTIDE SEQUENCE</scope>
    <source>
        <tissue evidence="3">Leaves</tissue>
    </source>
</reference>
<proteinExistence type="predicted"/>
<evidence type="ECO:0000313" key="4">
    <source>
        <dbReference type="Proteomes" id="UP000636709"/>
    </source>
</evidence>
<dbReference type="EMBL" id="JACEFO010002137">
    <property type="protein sequence ID" value="KAF8677958.1"/>
    <property type="molecule type" value="Genomic_DNA"/>
</dbReference>
<dbReference type="AlphaFoldDB" id="A0A835ECL7"/>
<dbReference type="OrthoDB" id="694001at2759"/>
<gene>
    <name evidence="3" type="ORF">HU200_046315</name>
</gene>
<name>A0A835ECL7_9POAL</name>
<keyword evidence="4" id="KW-1185">Reference proteome</keyword>
<feature type="domain" description="DUF6598" evidence="2">
    <location>
        <begin position="84"/>
        <end position="136"/>
    </location>
</feature>